<accession>A0A7J5BCX3</accession>
<proteinExistence type="inferred from homology"/>
<protein>
    <submittedName>
        <fullName evidence="3">SufE family protein</fullName>
    </submittedName>
</protein>
<evidence type="ECO:0000259" key="2">
    <source>
        <dbReference type="Pfam" id="PF02657"/>
    </source>
</evidence>
<reference evidence="3 4" key="1">
    <citation type="submission" date="2019-09" db="EMBL/GenBank/DDBJ databases">
        <title>Phylogeny of genus Pseudoclavibacter and closely related genus.</title>
        <authorList>
            <person name="Li Y."/>
        </authorList>
    </citation>
    <scope>NUCLEOTIDE SEQUENCE [LARGE SCALE GENOMIC DNA]</scope>
    <source>
        <strain evidence="3 4">KCTC 13959</strain>
    </source>
</reference>
<feature type="domain" description="Fe-S metabolism associated" evidence="2">
    <location>
        <begin position="13"/>
        <end position="134"/>
    </location>
</feature>
<comment type="similarity">
    <text evidence="1">Belongs to the SufE family.</text>
</comment>
<comment type="caution">
    <text evidence="3">The sequence shown here is derived from an EMBL/GenBank/DDBJ whole genome shotgun (WGS) entry which is preliminary data.</text>
</comment>
<evidence type="ECO:0000313" key="4">
    <source>
        <dbReference type="Proteomes" id="UP000433493"/>
    </source>
</evidence>
<keyword evidence="4" id="KW-1185">Reference proteome</keyword>
<sequence length="147" mass="16220">MSNIPAQLAEIREDFHAVPDAEKLTLLLEFSDELPEVPEQYADVEFEQVIECQSPVFITTEVVDDRVKMFAKAPPEAPTTRGFASILVQGLSGLTTQEVLDIPADFPFDLGITKQVSPLRLRGMVGMLGRVKRQVQEHLSHTTAAAS</sequence>
<dbReference type="Gene3D" id="3.90.1010.10">
    <property type="match status" value="1"/>
</dbReference>
<evidence type="ECO:0000313" key="3">
    <source>
        <dbReference type="EMBL" id="KAB1644040.1"/>
    </source>
</evidence>
<dbReference type="RefSeq" id="WP_158051543.1">
    <property type="nucleotide sequence ID" value="NZ_WBKB01000002.1"/>
</dbReference>
<dbReference type="InterPro" id="IPR003808">
    <property type="entry name" value="Fe-S_metab-assoc_dom"/>
</dbReference>
<gene>
    <name evidence="3" type="ORF">F8O05_04385</name>
</gene>
<dbReference type="Proteomes" id="UP000433493">
    <property type="component" value="Unassembled WGS sequence"/>
</dbReference>
<dbReference type="SUPFAM" id="SSF82649">
    <property type="entry name" value="SufE/NifU"/>
    <property type="match status" value="1"/>
</dbReference>
<dbReference type="PANTHER" id="PTHR43597">
    <property type="entry name" value="SULFUR ACCEPTOR PROTEIN CSDE"/>
    <property type="match status" value="1"/>
</dbReference>
<dbReference type="PANTHER" id="PTHR43597:SF5">
    <property type="entry name" value="SUFE-LIKE PROTEIN 2, CHLOROPLASTIC"/>
    <property type="match status" value="1"/>
</dbReference>
<name>A0A7J5BCX3_9MICO</name>
<organism evidence="3 4">
    <name type="scientific">Gulosibacter chungangensis</name>
    <dbReference type="NCBI Taxonomy" id="979746"/>
    <lineage>
        <taxon>Bacteria</taxon>
        <taxon>Bacillati</taxon>
        <taxon>Actinomycetota</taxon>
        <taxon>Actinomycetes</taxon>
        <taxon>Micrococcales</taxon>
        <taxon>Microbacteriaceae</taxon>
        <taxon>Gulosibacter</taxon>
    </lineage>
</organism>
<dbReference type="AlphaFoldDB" id="A0A7J5BCX3"/>
<dbReference type="Pfam" id="PF02657">
    <property type="entry name" value="SufE"/>
    <property type="match status" value="1"/>
</dbReference>
<dbReference type="EMBL" id="WBKB01000002">
    <property type="protein sequence ID" value="KAB1644040.1"/>
    <property type="molecule type" value="Genomic_DNA"/>
</dbReference>
<dbReference type="OrthoDB" id="9806335at2"/>
<evidence type="ECO:0000256" key="1">
    <source>
        <dbReference type="ARBA" id="ARBA00010282"/>
    </source>
</evidence>